<evidence type="ECO:0000256" key="1">
    <source>
        <dbReference type="SAM" id="Phobius"/>
    </source>
</evidence>
<feature type="transmembrane region" description="Helical" evidence="1">
    <location>
        <begin position="230"/>
        <end position="252"/>
    </location>
</feature>
<dbReference type="SUPFAM" id="SSF81321">
    <property type="entry name" value="Family A G protein-coupled receptor-like"/>
    <property type="match status" value="1"/>
</dbReference>
<dbReference type="PANTHER" id="PTHR46000">
    <property type="entry name" value="SEVEN TM RECEPTOR-RELATED"/>
    <property type="match status" value="1"/>
</dbReference>
<keyword evidence="1" id="KW-0812">Transmembrane</keyword>
<accession>G0P654</accession>
<keyword evidence="1" id="KW-0472">Membrane</keyword>
<organism evidence="3">
    <name type="scientific">Caenorhabditis brenneri</name>
    <name type="common">Nematode worm</name>
    <dbReference type="NCBI Taxonomy" id="135651"/>
    <lineage>
        <taxon>Eukaryota</taxon>
        <taxon>Metazoa</taxon>
        <taxon>Ecdysozoa</taxon>
        <taxon>Nematoda</taxon>
        <taxon>Chromadorea</taxon>
        <taxon>Rhabditida</taxon>
        <taxon>Rhabditina</taxon>
        <taxon>Rhabditomorpha</taxon>
        <taxon>Rhabditoidea</taxon>
        <taxon>Rhabditidae</taxon>
        <taxon>Peloderinae</taxon>
        <taxon>Caenorhabditis</taxon>
    </lineage>
</organism>
<dbReference type="EMBL" id="GL380093">
    <property type="protein sequence ID" value="EGT46195.1"/>
    <property type="molecule type" value="Genomic_DNA"/>
</dbReference>
<dbReference type="AlphaFoldDB" id="G0P654"/>
<dbReference type="HOGENOM" id="CLU_036335_4_3_1"/>
<dbReference type="InterPro" id="IPR019428">
    <property type="entry name" value="7TM_GPCR_serpentine_rcpt_Str"/>
</dbReference>
<name>G0P654_CAEBE</name>
<dbReference type="Proteomes" id="UP000008068">
    <property type="component" value="Unassembled WGS sequence"/>
</dbReference>
<feature type="transmembrane region" description="Helical" evidence="1">
    <location>
        <begin position="37"/>
        <end position="59"/>
    </location>
</feature>
<feature type="transmembrane region" description="Helical" evidence="1">
    <location>
        <begin position="79"/>
        <end position="99"/>
    </location>
</feature>
<evidence type="ECO:0000313" key="2">
    <source>
        <dbReference type="EMBL" id="EGT46195.1"/>
    </source>
</evidence>
<gene>
    <name evidence="2" type="ORF">CAEBREN_00697</name>
</gene>
<proteinExistence type="predicted"/>
<dbReference type="InParanoid" id="G0P654"/>
<keyword evidence="3" id="KW-1185">Reference proteome</keyword>
<protein>
    <submittedName>
        <fullName evidence="2">Uncharacterized protein</fullName>
    </submittedName>
</protein>
<keyword evidence="1" id="KW-1133">Transmembrane helix</keyword>
<dbReference type="PANTHER" id="PTHR46000:SF6">
    <property type="entry name" value="SEVEN TM RECEPTOR"/>
    <property type="match status" value="1"/>
</dbReference>
<dbReference type="Pfam" id="PF10326">
    <property type="entry name" value="7TM_GPCR_Str"/>
    <property type="match status" value="1"/>
</dbReference>
<dbReference type="OMA" id="NRMYANC"/>
<sequence>MFSGIEIFAKPFAHNHNNSMTYFSLNTDDFPEWVKQLLLVLWAGFYSLIVAAVAIQFIFRYLCLLGAEVTKHSNWFQNILWVSYPILPGTVYAVLLYVLSMPDEYSDAYVKDAIFNNYDLVLDNLPRFIMATYTADGSVRWKNLSYLGSAGGIVFVHYAIIIICGIKMHFKMKQGLQMFSVANQKLQKQFFKALIFQSLGPTIFIFLPAIPVLLGPLIPLNGVEVSYQSGWLFSVIGAYPPFDSISFMIIVVEYMKVIKSRYFKVFTGKSVSSVNTVSDQSRQKGNRMYANC</sequence>
<dbReference type="STRING" id="135651.G0P654"/>
<reference evidence="3" key="1">
    <citation type="submission" date="2011-07" db="EMBL/GenBank/DDBJ databases">
        <authorList>
            <consortium name="Caenorhabditis brenneri Sequencing and Analysis Consortium"/>
            <person name="Wilson R.K."/>
        </authorList>
    </citation>
    <scope>NUCLEOTIDE SEQUENCE [LARGE SCALE GENOMIC DNA]</scope>
    <source>
        <strain evidence="3">PB2801</strain>
    </source>
</reference>
<feature type="transmembrane region" description="Helical" evidence="1">
    <location>
        <begin position="146"/>
        <end position="170"/>
    </location>
</feature>
<feature type="transmembrane region" description="Helical" evidence="1">
    <location>
        <begin position="190"/>
        <end position="210"/>
    </location>
</feature>
<evidence type="ECO:0000313" key="3">
    <source>
        <dbReference type="Proteomes" id="UP000008068"/>
    </source>
</evidence>